<keyword evidence="1" id="KW-1185">Reference proteome</keyword>
<dbReference type="Pfam" id="PF00378">
    <property type="entry name" value="ECH_1"/>
    <property type="match status" value="1"/>
</dbReference>
<dbReference type="Gene3D" id="3.90.226.10">
    <property type="entry name" value="2-enoyl-CoA Hydratase, Chain A, domain 1"/>
    <property type="match status" value="1"/>
</dbReference>
<dbReference type="InterPro" id="IPR029045">
    <property type="entry name" value="ClpP/crotonase-like_dom_sf"/>
</dbReference>
<dbReference type="CDD" id="cd06558">
    <property type="entry name" value="crotonase-like"/>
    <property type="match status" value="1"/>
</dbReference>
<dbReference type="RefSeq" id="XP_006812299.1">
    <property type="nucleotide sequence ID" value="XM_006812236.1"/>
</dbReference>
<dbReference type="PANTHER" id="PTHR11941">
    <property type="entry name" value="ENOYL-COA HYDRATASE-RELATED"/>
    <property type="match status" value="1"/>
</dbReference>
<proteinExistence type="predicted"/>
<reference evidence="2" key="1">
    <citation type="submission" date="2025-08" db="UniProtKB">
        <authorList>
            <consortium name="RefSeq"/>
        </authorList>
    </citation>
    <scope>IDENTIFICATION</scope>
    <source>
        <tissue evidence="2">Testes</tissue>
    </source>
</reference>
<dbReference type="InterPro" id="IPR001753">
    <property type="entry name" value="Enoyl-CoA_hydra/iso"/>
</dbReference>
<dbReference type="SUPFAM" id="SSF52096">
    <property type="entry name" value="ClpP/crotonase"/>
    <property type="match status" value="1"/>
</dbReference>
<dbReference type="GeneID" id="102805250"/>
<evidence type="ECO:0000313" key="1">
    <source>
        <dbReference type="Proteomes" id="UP000694865"/>
    </source>
</evidence>
<dbReference type="PANTHER" id="PTHR11941:SF75">
    <property type="entry name" value="ENOYL-COA HYDRATASE_ISOMERASE FAMILY PROTEIN"/>
    <property type="match status" value="1"/>
</dbReference>
<protein>
    <submittedName>
        <fullName evidence="2">Uncharacterized protein LOC102805250</fullName>
    </submittedName>
</protein>
<sequence>MDATVTVDFRGDIAVLRMNTPENRMNLLLISAVDEALDRIERSNATALVTIGTGKFYSNGMTAEDFYIKDLTASYRMLKKWNQLTTRMLIFPMPTVAAINGKKCFDRDSLKVMKSDMYSDAVSCLTTFHTPESTSSKL</sequence>
<evidence type="ECO:0000313" key="2">
    <source>
        <dbReference type="RefSeq" id="XP_006812299.1"/>
    </source>
</evidence>
<accession>A0ABM0LX08</accession>
<gene>
    <name evidence="2" type="primary">LOC102805250</name>
</gene>
<organism evidence="1 2">
    <name type="scientific">Saccoglossus kowalevskii</name>
    <name type="common">Acorn worm</name>
    <dbReference type="NCBI Taxonomy" id="10224"/>
    <lineage>
        <taxon>Eukaryota</taxon>
        <taxon>Metazoa</taxon>
        <taxon>Hemichordata</taxon>
        <taxon>Enteropneusta</taxon>
        <taxon>Harrimaniidae</taxon>
        <taxon>Saccoglossus</taxon>
    </lineage>
</organism>
<name>A0ABM0LX08_SACKO</name>
<dbReference type="Proteomes" id="UP000694865">
    <property type="component" value="Unplaced"/>
</dbReference>